<dbReference type="RefSeq" id="WP_071380800.1">
    <property type="nucleotide sequence ID" value="NZ_MLYO01000019.1"/>
</dbReference>
<evidence type="ECO:0000313" key="2">
    <source>
        <dbReference type="EMBL" id="OIK05635.1"/>
    </source>
</evidence>
<feature type="compositionally biased region" description="Polar residues" evidence="1">
    <location>
        <begin position="1"/>
        <end position="11"/>
    </location>
</feature>
<gene>
    <name evidence="2" type="ORF">BIV23_12115</name>
</gene>
<dbReference type="OrthoDB" id="4268112at2"/>
<feature type="region of interest" description="Disordered" evidence="1">
    <location>
        <begin position="1"/>
        <end position="20"/>
    </location>
</feature>
<evidence type="ECO:0000256" key="1">
    <source>
        <dbReference type="SAM" id="MobiDB-lite"/>
    </source>
</evidence>
<dbReference type="AlphaFoldDB" id="A0A1S2QJS6"/>
<protein>
    <recommendedName>
        <fullName evidence="4">Type A2 lantipeptide</fullName>
    </recommendedName>
</protein>
<proteinExistence type="predicted"/>
<name>A0A1S2QJS6_9ACTN</name>
<organism evidence="2 3">
    <name type="scientific">Streptomyces monashensis</name>
    <dbReference type="NCBI Taxonomy" id="1678012"/>
    <lineage>
        <taxon>Bacteria</taxon>
        <taxon>Bacillati</taxon>
        <taxon>Actinomycetota</taxon>
        <taxon>Actinomycetes</taxon>
        <taxon>Kitasatosporales</taxon>
        <taxon>Streptomycetaceae</taxon>
        <taxon>Streptomyces</taxon>
    </lineage>
</organism>
<reference evidence="2 3" key="1">
    <citation type="submission" date="2016-10" db="EMBL/GenBank/DDBJ databases">
        <title>Genome sequence of Streptomyces sp. MUSC 1.</title>
        <authorList>
            <person name="Lee L.-H."/>
            <person name="Ser H.-L."/>
            <person name="Law J.W.-F."/>
        </authorList>
    </citation>
    <scope>NUCLEOTIDE SEQUENCE [LARGE SCALE GENOMIC DNA]</scope>
    <source>
        <strain evidence="2 3">MUSC 1</strain>
    </source>
</reference>
<dbReference type="EMBL" id="MLYO01000019">
    <property type="protein sequence ID" value="OIK05635.1"/>
    <property type="molecule type" value="Genomic_DNA"/>
</dbReference>
<accession>A0A1S2QJS6</accession>
<evidence type="ECO:0000313" key="3">
    <source>
        <dbReference type="Proteomes" id="UP000179642"/>
    </source>
</evidence>
<evidence type="ECO:0008006" key="4">
    <source>
        <dbReference type="Google" id="ProtNLM"/>
    </source>
</evidence>
<keyword evidence="3" id="KW-1185">Reference proteome</keyword>
<sequence>MNSAHQVQTAELSDADLDTVAGGLSPEASASLGATTITSSEVLSQLSGITGEAQSVLGQYGHVGVSISL</sequence>
<comment type="caution">
    <text evidence="2">The sequence shown here is derived from an EMBL/GenBank/DDBJ whole genome shotgun (WGS) entry which is preliminary data.</text>
</comment>
<dbReference type="Proteomes" id="UP000179642">
    <property type="component" value="Unassembled WGS sequence"/>
</dbReference>